<keyword evidence="3" id="KW-1185">Reference proteome</keyword>
<evidence type="ECO:0000313" key="2">
    <source>
        <dbReference type="EMBL" id="QGA64163.1"/>
    </source>
</evidence>
<organism evidence="2 3">
    <name type="scientific">Vibrio algicola</name>
    <dbReference type="NCBI Taxonomy" id="2662262"/>
    <lineage>
        <taxon>Bacteria</taxon>
        <taxon>Pseudomonadati</taxon>
        <taxon>Pseudomonadota</taxon>
        <taxon>Gammaproteobacteria</taxon>
        <taxon>Vibrionales</taxon>
        <taxon>Vibrionaceae</taxon>
        <taxon>Vibrio</taxon>
    </lineage>
</organism>
<dbReference type="NCBIfam" id="NF047437">
    <property type="entry name" value="VC2662_fam"/>
    <property type="match status" value="1"/>
</dbReference>
<feature type="chain" id="PRO_5024385369" evidence="1">
    <location>
        <begin position="22"/>
        <end position="187"/>
    </location>
</feature>
<dbReference type="AlphaFoldDB" id="A0A5Q0TAN5"/>
<protein>
    <submittedName>
        <fullName evidence="2">PhaC PHA synthase</fullName>
    </submittedName>
</protein>
<accession>A0A5Q0TAN5</accession>
<keyword evidence="1" id="KW-0732">Signal</keyword>
<dbReference type="RefSeq" id="WP_153445903.1">
    <property type="nucleotide sequence ID" value="NZ_CP045699.1"/>
</dbReference>
<dbReference type="EMBL" id="CP045699">
    <property type="protein sequence ID" value="QGA64163.1"/>
    <property type="molecule type" value="Genomic_DNA"/>
</dbReference>
<dbReference type="Proteomes" id="UP000348942">
    <property type="component" value="Chromosome 1"/>
</dbReference>
<dbReference type="InterPro" id="IPR058093">
    <property type="entry name" value="LA_2272-like"/>
</dbReference>
<evidence type="ECO:0000313" key="3">
    <source>
        <dbReference type="Proteomes" id="UP000348942"/>
    </source>
</evidence>
<feature type="signal peptide" evidence="1">
    <location>
        <begin position="1"/>
        <end position="21"/>
    </location>
</feature>
<evidence type="ECO:0000256" key="1">
    <source>
        <dbReference type="SAM" id="SignalP"/>
    </source>
</evidence>
<proteinExistence type="predicted"/>
<gene>
    <name evidence="2" type="ORF">GFB47_01200</name>
</gene>
<reference evidence="2 3" key="1">
    <citation type="submission" date="2019-10" db="EMBL/GenBank/DDBJ databases">
        <title>Vibrio sp. nov., isolated from Coralline algae surface.</title>
        <authorList>
            <person name="Geng Y."/>
            <person name="Zhang X."/>
        </authorList>
    </citation>
    <scope>NUCLEOTIDE SEQUENCE [LARGE SCALE GENOMIC DNA]</scope>
    <source>
        <strain evidence="2 3">SM1977</strain>
    </source>
</reference>
<sequence length="187" mass="19635">MKKLMLTAVLTSVFAVTGAHADTTPVMFSSIKHFNAPAKNEVKGVRVSALHGQVDKVTGLDVSILGMSQTKDTVGVNIGLFFGGNRVTNSMTGASFGLFNIHDGDDLGANLSLVNITNNVRGANVSFVNYSEGNTMVDVGAASISDASTVQVGIFNMTKKIEGVQIGLINCAENGFFPCFPIVNFAK</sequence>
<dbReference type="NCBIfam" id="NF047436">
    <property type="entry name" value="LA_2272_repeat"/>
    <property type="match status" value="1"/>
</dbReference>
<name>A0A5Q0TAN5_9VIBR</name>